<accession>A0ABP4VFJ6</accession>
<dbReference type="Proteomes" id="UP001501138">
    <property type="component" value="Unassembled WGS sequence"/>
</dbReference>
<dbReference type="InterPro" id="IPR011047">
    <property type="entry name" value="Quinoprotein_ADH-like_sf"/>
</dbReference>
<reference evidence="5" key="1">
    <citation type="journal article" date="2019" name="Int. J. Syst. Evol. Microbiol.">
        <title>The Global Catalogue of Microorganisms (GCM) 10K type strain sequencing project: providing services to taxonomists for standard genome sequencing and annotation.</title>
        <authorList>
            <consortium name="The Broad Institute Genomics Platform"/>
            <consortium name="The Broad Institute Genome Sequencing Center for Infectious Disease"/>
            <person name="Wu L."/>
            <person name="Ma J."/>
        </authorList>
    </citation>
    <scope>NUCLEOTIDE SEQUENCE [LARGE SCALE GENOMIC DNA]</scope>
    <source>
        <strain evidence="5">JCM 15589</strain>
    </source>
</reference>
<keyword evidence="5" id="KW-1185">Reference proteome</keyword>
<dbReference type="SUPFAM" id="SSF50998">
    <property type="entry name" value="Quinoprotein alcohol dehydrogenase-like"/>
    <property type="match status" value="1"/>
</dbReference>
<sequence length="543" mass="55788">MLRFDLDPHEPDELEAGEAPDAAADADARESRVSRLLAPVGRRWRALSRRARAVAVGATAGTVVVVLVGAAVGDAWADRRHAEAMRALPGGVADVSLLPQETWQVETDEGVLAVLPGGVVVTRDANAVLGLDVGTGDELWRHELGAYPDCGPTSYYASELTRPVDRVVCLSGDPEARTATVIDADGVVLGTREVGPANVDAAGEWDDDLPQVTPAADGAIAVVRGVSMTTTSLPTGGGALPRLERLREKGRWTDPSLRVEDALTGEVRGEAVARLRDEADLESCGTLEEDGKKPRLALWTMATASPTAAGLGVCGAGVVILPDGAVLDVDGPNGGMVPVRASDGALLLSGQATDALDDAGAVARTVPGYVLDPSAVDEAQGPWLVADEQLRVAAYDADGTRRWTSDVESYQALARVAGVAVMASTEGAVVGLDLDSGERLWTRDDLVGNDAGSGPNDSVTGVVTDGRRVLVGVGGGTDLRLVSLDARSGETLGEQELDGGPGLLLAVDGHVLVAEDGGISGVEEVDGVMVETGNAALRGLAVG</sequence>
<evidence type="ECO:0000259" key="3">
    <source>
        <dbReference type="Pfam" id="PF13360"/>
    </source>
</evidence>
<comment type="caution">
    <text evidence="4">The sequence shown here is derived from an EMBL/GenBank/DDBJ whole genome shotgun (WGS) entry which is preliminary data.</text>
</comment>
<feature type="domain" description="Pyrrolo-quinoline quinone repeat" evidence="3">
    <location>
        <begin position="298"/>
        <end position="522"/>
    </location>
</feature>
<name>A0ABP4VFJ6_9MICO</name>
<dbReference type="Pfam" id="PF13360">
    <property type="entry name" value="PQQ_2"/>
    <property type="match status" value="1"/>
</dbReference>
<evidence type="ECO:0000256" key="1">
    <source>
        <dbReference type="SAM" id="MobiDB-lite"/>
    </source>
</evidence>
<proteinExistence type="predicted"/>
<dbReference type="InterPro" id="IPR015943">
    <property type="entry name" value="WD40/YVTN_repeat-like_dom_sf"/>
</dbReference>
<feature type="compositionally biased region" description="Basic and acidic residues" evidence="1">
    <location>
        <begin position="1"/>
        <end position="11"/>
    </location>
</feature>
<gene>
    <name evidence="4" type="ORF">GCM10009809_21300</name>
</gene>
<organism evidence="4 5">
    <name type="scientific">Isoptericola hypogeus</name>
    <dbReference type="NCBI Taxonomy" id="300179"/>
    <lineage>
        <taxon>Bacteria</taxon>
        <taxon>Bacillati</taxon>
        <taxon>Actinomycetota</taxon>
        <taxon>Actinomycetes</taxon>
        <taxon>Micrococcales</taxon>
        <taxon>Promicromonosporaceae</taxon>
        <taxon>Isoptericola</taxon>
    </lineage>
</organism>
<keyword evidence="2" id="KW-0472">Membrane</keyword>
<protein>
    <recommendedName>
        <fullName evidence="3">Pyrrolo-quinoline quinone repeat domain-containing protein</fullName>
    </recommendedName>
</protein>
<evidence type="ECO:0000313" key="4">
    <source>
        <dbReference type="EMBL" id="GAA1725268.1"/>
    </source>
</evidence>
<feature type="region of interest" description="Disordered" evidence="1">
    <location>
        <begin position="1"/>
        <end position="28"/>
    </location>
</feature>
<keyword evidence="2" id="KW-1133">Transmembrane helix</keyword>
<keyword evidence="2" id="KW-0812">Transmembrane</keyword>
<evidence type="ECO:0000256" key="2">
    <source>
        <dbReference type="SAM" id="Phobius"/>
    </source>
</evidence>
<dbReference type="Gene3D" id="2.130.10.10">
    <property type="entry name" value="YVTN repeat-like/Quinoprotein amine dehydrogenase"/>
    <property type="match status" value="1"/>
</dbReference>
<dbReference type="InterPro" id="IPR018391">
    <property type="entry name" value="PQQ_b-propeller_rpt"/>
</dbReference>
<dbReference type="InterPro" id="IPR002372">
    <property type="entry name" value="PQQ_rpt_dom"/>
</dbReference>
<evidence type="ECO:0000313" key="5">
    <source>
        <dbReference type="Proteomes" id="UP001501138"/>
    </source>
</evidence>
<dbReference type="EMBL" id="BAAAPM010000003">
    <property type="protein sequence ID" value="GAA1725268.1"/>
    <property type="molecule type" value="Genomic_DNA"/>
</dbReference>
<dbReference type="SMART" id="SM00564">
    <property type="entry name" value="PQQ"/>
    <property type="match status" value="4"/>
</dbReference>
<feature type="transmembrane region" description="Helical" evidence="2">
    <location>
        <begin position="53"/>
        <end position="77"/>
    </location>
</feature>